<dbReference type="GO" id="GO:0016829">
    <property type="term" value="F:lyase activity"/>
    <property type="evidence" value="ECO:0007669"/>
    <property type="project" value="UniProtKB-KW"/>
</dbReference>
<dbReference type="Proteomes" id="UP000030686">
    <property type="component" value="Unassembled WGS sequence"/>
</dbReference>
<evidence type="ECO:0000256" key="7">
    <source>
        <dbReference type="SAM" id="Phobius"/>
    </source>
</evidence>
<gene>
    <name evidence="8" type="ORF">PROQFM164_S01g002050</name>
</gene>
<keyword evidence="9" id="KW-1185">Reference proteome</keyword>
<keyword evidence="6" id="KW-0456">Lyase</keyword>
<feature type="transmembrane region" description="Helical" evidence="7">
    <location>
        <begin position="80"/>
        <end position="99"/>
    </location>
</feature>
<evidence type="ECO:0000313" key="8">
    <source>
        <dbReference type="EMBL" id="CDM28239.1"/>
    </source>
</evidence>
<evidence type="ECO:0000256" key="3">
    <source>
        <dbReference type="ARBA" id="ARBA00022692"/>
    </source>
</evidence>
<feature type="transmembrane region" description="Helical" evidence="7">
    <location>
        <begin position="22"/>
        <end position="41"/>
    </location>
</feature>
<keyword evidence="4 7" id="KW-1133">Transmembrane helix</keyword>
<dbReference type="PANTHER" id="PTHR42038">
    <property type="match status" value="1"/>
</dbReference>
<comment type="similarity">
    <text evidence="2">Belongs to the paxB family.</text>
</comment>
<reference evidence="8" key="1">
    <citation type="journal article" date="2014" name="Nat. Commun.">
        <title>Multiple recent horizontal transfers of a large genomic region in cheese making fungi.</title>
        <authorList>
            <person name="Cheeseman K."/>
            <person name="Ropars J."/>
            <person name="Renault P."/>
            <person name="Dupont J."/>
            <person name="Gouzy J."/>
            <person name="Branca A."/>
            <person name="Abraham A.L."/>
            <person name="Ceppi M."/>
            <person name="Conseiller E."/>
            <person name="Debuchy R."/>
            <person name="Malagnac F."/>
            <person name="Goarin A."/>
            <person name="Silar P."/>
            <person name="Lacoste S."/>
            <person name="Sallet E."/>
            <person name="Bensimon A."/>
            <person name="Giraud T."/>
            <person name="Brygoo Y."/>
        </authorList>
    </citation>
    <scope>NUCLEOTIDE SEQUENCE [LARGE SCALE GENOMIC DNA]</scope>
    <source>
        <strain evidence="8">FM164</strain>
    </source>
</reference>
<evidence type="ECO:0000313" key="9">
    <source>
        <dbReference type="Proteomes" id="UP000030686"/>
    </source>
</evidence>
<dbReference type="EMBL" id="HG792015">
    <property type="protein sequence ID" value="CDM28239.1"/>
    <property type="molecule type" value="Genomic_DNA"/>
</dbReference>
<keyword evidence="5 7" id="KW-0472">Membrane</keyword>
<keyword evidence="3 7" id="KW-0812">Transmembrane</keyword>
<dbReference type="STRING" id="1365484.W6Q225"/>
<dbReference type="PANTHER" id="PTHR42038:SF2">
    <property type="entry name" value="TERPENE CYCLASE AUSL"/>
    <property type="match status" value="1"/>
</dbReference>
<name>W6Q225_PENRF</name>
<evidence type="ECO:0000256" key="2">
    <source>
        <dbReference type="ARBA" id="ARBA00006757"/>
    </source>
</evidence>
<dbReference type="OrthoDB" id="5294024at2759"/>
<feature type="transmembrane region" description="Helical" evidence="7">
    <location>
        <begin position="205"/>
        <end position="227"/>
    </location>
</feature>
<protein>
    <submittedName>
        <fullName evidence="8">Genomic scaffold, ProqFM164S01</fullName>
    </submittedName>
</protein>
<comment type="subcellular location">
    <subcellularLocation>
        <location evidence="1">Membrane</location>
        <topology evidence="1">Multi-pass membrane protein</topology>
    </subcellularLocation>
</comment>
<organism evidence="8 9">
    <name type="scientific">Penicillium roqueforti (strain FM164)</name>
    <dbReference type="NCBI Taxonomy" id="1365484"/>
    <lineage>
        <taxon>Eukaryota</taxon>
        <taxon>Fungi</taxon>
        <taxon>Dikarya</taxon>
        <taxon>Ascomycota</taxon>
        <taxon>Pezizomycotina</taxon>
        <taxon>Eurotiomycetes</taxon>
        <taxon>Eurotiomycetidae</taxon>
        <taxon>Eurotiales</taxon>
        <taxon>Aspergillaceae</taxon>
        <taxon>Penicillium</taxon>
    </lineage>
</organism>
<feature type="transmembrane region" description="Helical" evidence="7">
    <location>
        <begin position="48"/>
        <end position="68"/>
    </location>
</feature>
<proteinExistence type="inferred from homology"/>
<feature type="transmembrane region" description="Helical" evidence="7">
    <location>
        <begin position="173"/>
        <end position="193"/>
    </location>
</feature>
<evidence type="ECO:0000256" key="1">
    <source>
        <dbReference type="ARBA" id="ARBA00004141"/>
    </source>
</evidence>
<dbReference type="GO" id="GO:0016020">
    <property type="term" value="C:membrane"/>
    <property type="evidence" value="ECO:0007669"/>
    <property type="project" value="UniProtKB-SubCell"/>
</dbReference>
<evidence type="ECO:0000256" key="5">
    <source>
        <dbReference type="ARBA" id="ARBA00023136"/>
    </source>
</evidence>
<dbReference type="InterPro" id="IPR039020">
    <property type="entry name" value="PaxB-like"/>
</dbReference>
<feature type="transmembrane region" description="Helical" evidence="7">
    <location>
        <begin position="138"/>
        <end position="161"/>
    </location>
</feature>
<evidence type="ECO:0000256" key="4">
    <source>
        <dbReference type="ARBA" id="ARBA00022989"/>
    </source>
</evidence>
<dbReference type="AlphaFoldDB" id="W6Q225"/>
<accession>W6Q225</accession>
<feature type="transmembrane region" description="Helical" evidence="7">
    <location>
        <begin position="111"/>
        <end position="132"/>
    </location>
</feature>
<evidence type="ECO:0000256" key="6">
    <source>
        <dbReference type="ARBA" id="ARBA00023239"/>
    </source>
</evidence>
<dbReference type="Pfam" id="PF25129">
    <property type="entry name" value="Pyr4-TMTC"/>
    <property type="match status" value="1"/>
</dbReference>
<dbReference type="OMA" id="CQLLCRG"/>
<sequence>MDGFDPSQAPIEYQAVKPLADLFLLGAALGWVTNYVGMVYTSFNEETYAMSILALCCNFAWEIVYTLIYPSKNRLERGVLFLAMIINFGIMYAAVIFSPREWTHAPLVEQNLHWIFSIGIIGFLTGHLALAAEIGAALAYTWGAVVAQLLLSVGGICQLLCRGSTRGASYALWFSRFFGSCSAMGFAILRWMYWPESFAWLSSPLILWSVAVFLIVDGSYGLCYWYVKRYEKSFGTARTEKVK</sequence>